<evidence type="ECO:0000313" key="3">
    <source>
        <dbReference type="Proteomes" id="UP000265520"/>
    </source>
</evidence>
<comment type="caution">
    <text evidence="2">The sequence shown here is derived from an EMBL/GenBank/DDBJ whole genome shotgun (WGS) entry which is preliminary data.</text>
</comment>
<dbReference type="Proteomes" id="UP000265520">
    <property type="component" value="Unassembled WGS sequence"/>
</dbReference>
<feature type="region of interest" description="Disordered" evidence="1">
    <location>
        <begin position="1"/>
        <end position="26"/>
    </location>
</feature>
<sequence>HYRITPFSRPEDNPHFKKGRIVEADC</sequence>
<dbReference type="AlphaFoldDB" id="A0A392TRT7"/>
<accession>A0A392TRT7</accession>
<proteinExistence type="predicted"/>
<protein>
    <submittedName>
        <fullName evidence="2">Uncharacterized protein</fullName>
    </submittedName>
</protein>
<organism evidence="2 3">
    <name type="scientific">Trifolium medium</name>
    <dbReference type="NCBI Taxonomy" id="97028"/>
    <lineage>
        <taxon>Eukaryota</taxon>
        <taxon>Viridiplantae</taxon>
        <taxon>Streptophyta</taxon>
        <taxon>Embryophyta</taxon>
        <taxon>Tracheophyta</taxon>
        <taxon>Spermatophyta</taxon>
        <taxon>Magnoliopsida</taxon>
        <taxon>eudicotyledons</taxon>
        <taxon>Gunneridae</taxon>
        <taxon>Pentapetalae</taxon>
        <taxon>rosids</taxon>
        <taxon>fabids</taxon>
        <taxon>Fabales</taxon>
        <taxon>Fabaceae</taxon>
        <taxon>Papilionoideae</taxon>
        <taxon>50 kb inversion clade</taxon>
        <taxon>NPAAA clade</taxon>
        <taxon>Hologalegina</taxon>
        <taxon>IRL clade</taxon>
        <taxon>Trifolieae</taxon>
        <taxon>Trifolium</taxon>
    </lineage>
</organism>
<keyword evidence="3" id="KW-1185">Reference proteome</keyword>
<name>A0A392TRT7_9FABA</name>
<reference evidence="2 3" key="1">
    <citation type="journal article" date="2018" name="Front. Plant Sci.">
        <title>Red Clover (Trifolium pratense) and Zigzag Clover (T. medium) - A Picture of Genomic Similarities and Differences.</title>
        <authorList>
            <person name="Dluhosova J."/>
            <person name="Istvanek J."/>
            <person name="Nedelnik J."/>
            <person name="Repkova J."/>
        </authorList>
    </citation>
    <scope>NUCLEOTIDE SEQUENCE [LARGE SCALE GENOMIC DNA]</scope>
    <source>
        <strain evidence="3">cv. 10/8</strain>
        <tissue evidence="2">Leaf</tissue>
    </source>
</reference>
<feature type="compositionally biased region" description="Basic and acidic residues" evidence="1">
    <location>
        <begin position="9"/>
        <end position="26"/>
    </location>
</feature>
<dbReference type="EMBL" id="LXQA010645632">
    <property type="protein sequence ID" value="MCI63901.1"/>
    <property type="molecule type" value="Genomic_DNA"/>
</dbReference>
<evidence type="ECO:0000313" key="2">
    <source>
        <dbReference type="EMBL" id="MCI63901.1"/>
    </source>
</evidence>
<feature type="non-terminal residue" evidence="2">
    <location>
        <position position="1"/>
    </location>
</feature>
<evidence type="ECO:0000256" key="1">
    <source>
        <dbReference type="SAM" id="MobiDB-lite"/>
    </source>
</evidence>